<keyword evidence="4" id="KW-0029">Amino-acid transport</keyword>
<feature type="domain" description="Amino acid permease/ SLC12A" evidence="9">
    <location>
        <begin position="36"/>
        <end position="465"/>
    </location>
</feature>
<feature type="compositionally biased region" description="Polar residues" evidence="7">
    <location>
        <begin position="1"/>
        <end position="28"/>
    </location>
</feature>
<dbReference type="Proteomes" id="UP001596083">
    <property type="component" value="Unassembled WGS sequence"/>
</dbReference>
<keyword evidence="5 8" id="KW-1133">Transmembrane helix</keyword>
<feature type="transmembrane region" description="Helical" evidence="8">
    <location>
        <begin position="300"/>
        <end position="325"/>
    </location>
</feature>
<dbReference type="PANTHER" id="PTHR43495">
    <property type="entry name" value="GABA PERMEASE"/>
    <property type="match status" value="1"/>
</dbReference>
<evidence type="ECO:0000256" key="3">
    <source>
        <dbReference type="ARBA" id="ARBA00022692"/>
    </source>
</evidence>
<evidence type="ECO:0000313" key="10">
    <source>
        <dbReference type="EMBL" id="MFC5723917.1"/>
    </source>
</evidence>
<dbReference type="InterPro" id="IPR004840">
    <property type="entry name" value="Amino_acid_permease_CS"/>
</dbReference>
<proteinExistence type="predicted"/>
<evidence type="ECO:0000256" key="5">
    <source>
        <dbReference type="ARBA" id="ARBA00022989"/>
    </source>
</evidence>
<feature type="transmembrane region" description="Helical" evidence="8">
    <location>
        <begin position="145"/>
        <end position="166"/>
    </location>
</feature>
<organism evidence="10 11">
    <name type="scientific">Streptomyces gamaensis</name>
    <dbReference type="NCBI Taxonomy" id="1763542"/>
    <lineage>
        <taxon>Bacteria</taxon>
        <taxon>Bacillati</taxon>
        <taxon>Actinomycetota</taxon>
        <taxon>Actinomycetes</taxon>
        <taxon>Kitasatosporales</taxon>
        <taxon>Streptomycetaceae</taxon>
        <taxon>Streptomyces</taxon>
    </lineage>
</organism>
<name>A0ABW0Z703_9ACTN</name>
<keyword evidence="2" id="KW-0813">Transport</keyword>
<feature type="transmembrane region" description="Helical" evidence="8">
    <location>
        <begin position="259"/>
        <end position="280"/>
    </location>
</feature>
<reference evidence="11" key="1">
    <citation type="journal article" date="2019" name="Int. J. Syst. Evol. Microbiol.">
        <title>The Global Catalogue of Microorganisms (GCM) 10K type strain sequencing project: providing services to taxonomists for standard genome sequencing and annotation.</title>
        <authorList>
            <consortium name="The Broad Institute Genomics Platform"/>
            <consortium name="The Broad Institute Genome Sequencing Center for Infectious Disease"/>
            <person name="Wu L."/>
            <person name="Ma J."/>
        </authorList>
    </citation>
    <scope>NUCLEOTIDE SEQUENCE [LARGE SCALE GENOMIC DNA]</scope>
    <source>
        <strain evidence="11">CGMCC 4.7304</strain>
    </source>
</reference>
<dbReference type="PROSITE" id="PS00218">
    <property type="entry name" value="AMINO_ACID_PERMEASE_1"/>
    <property type="match status" value="1"/>
</dbReference>
<evidence type="ECO:0000256" key="6">
    <source>
        <dbReference type="ARBA" id="ARBA00023136"/>
    </source>
</evidence>
<dbReference type="Gene3D" id="1.20.1740.10">
    <property type="entry name" value="Amino acid/polyamine transporter I"/>
    <property type="match status" value="1"/>
</dbReference>
<feature type="transmembrane region" description="Helical" evidence="8">
    <location>
        <begin position="64"/>
        <end position="83"/>
    </location>
</feature>
<feature type="transmembrane region" description="Helical" evidence="8">
    <location>
        <begin position="178"/>
        <end position="197"/>
    </location>
</feature>
<dbReference type="PANTHER" id="PTHR43495:SF5">
    <property type="entry name" value="GAMMA-AMINOBUTYRIC ACID PERMEASE"/>
    <property type="match status" value="1"/>
</dbReference>
<feature type="transmembrane region" description="Helical" evidence="8">
    <location>
        <begin position="384"/>
        <end position="402"/>
    </location>
</feature>
<evidence type="ECO:0000259" key="9">
    <source>
        <dbReference type="Pfam" id="PF00324"/>
    </source>
</evidence>
<evidence type="ECO:0000256" key="8">
    <source>
        <dbReference type="SAM" id="Phobius"/>
    </source>
</evidence>
<evidence type="ECO:0000256" key="4">
    <source>
        <dbReference type="ARBA" id="ARBA00022970"/>
    </source>
</evidence>
<gene>
    <name evidence="10" type="ORF">ACFP1Z_27505</name>
</gene>
<feature type="region of interest" description="Disordered" evidence="7">
    <location>
        <begin position="1"/>
        <end position="31"/>
    </location>
</feature>
<comment type="subcellular location">
    <subcellularLocation>
        <location evidence="1">Membrane</location>
        <topology evidence="1">Multi-pass membrane protein</topology>
    </subcellularLocation>
</comment>
<feature type="transmembrane region" description="Helical" evidence="8">
    <location>
        <begin position="353"/>
        <end position="372"/>
    </location>
</feature>
<dbReference type="PIRSF" id="PIRSF006060">
    <property type="entry name" value="AA_transporter"/>
    <property type="match status" value="1"/>
</dbReference>
<evidence type="ECO:0000256" key="2">
    <source>
        <dbReference type="ARBA" id="ARBA00022448"/>
    </source>
</evidence>
<evidence type="ECO:0000256" key="7">
    <source>
        <dbReference type="SAM" id="MobiDB-lite"/>
    </source>
</evidence>
<dbReference type="Pfam" id="PF00324">
    <property type="entry name" value="AA_permease"/>
    <property type="match status" value="1"/>
</dbReference>
<evidence type="ECO:0000313" key="11">
    <source>
        <dbReference type="Proteomes" id="UP001596083"/>
    </source>
</evidence>
<feature type="transmembrane region" description="Helical" evidence="8">
    <location>
        <begin position="217"/>
        <end position="238"/>
    </location>
</feature>
<accession>A0ABW0Z703</accession>
<keyword evidence="11" id="KW-1185">Reference proteome</keyword>
<feature type="transmembrane region" description="Helical" evidence="8">
    <location>
        <begin position="37"/>
        <end position="58"/>
    </location>
</feature>
<keyword evidence="6 8" id="KW-0472">Membrane</keyword>
<dbReference type="RefSeq" id="WP_390320337.1">
    <property type="nucleotide sequence ID" value="NZ_JBHSPB010000021.1"/>
</dbReference>
<keyword evidence="3 8" id="KW-0812">Transmembrane</keyword>
<feature type="transmembrane region" description="Helical" evidence="8">
    <location>
        <begin position="449"/>
        <end position="469"/>
    </location>
</feature>
<dbReference type="InterPro" id="IPR004841">
    <property type="entry name" value="AA-permease/SLC12A_dom"/>
</dbReference>
<protein>
    <submittedName>
        <fullName evidence="10">Amino acid permease</fullName>
    </submittedName>
</protein>
<sequence>MSTTPTALPSADQETSNSTEDSADSSRLGTGLRPRHMTMLALGGVIGGGLFVGSGAGIRVAGPGILLSYLVAAGLAILIMRMLGELAAAMPSSGSFSVYAEKALGNWAGFTVGWLYWGALCVAIAAEATAASKTLNAWLPMVPQWAFTLAIMLLFTGLNLLAVSSFGEFEFWFAGLKVAAIVIFLGLGVAAIIGVMPGSSAPGLTNLTGHDGFLPHGSTGVIAGVLAVLFSFGGLEVVTIAAAESTNPSGSVARAVRSAVFRILVFYVGSIAVIVTLLPWDSAVVGRSPFVAMLDQIGVPAAAHIMDVVILVALLSSLNASMYGASRMIFSLSSRRIAPPVLTRTSASGTPQLAVAASAGFGFFAVLLNYWWPDTVFEYLLESAGGALLVVWMTVAVSQVILRRRLERESPELLVVRMWGFPYLSWLAIAAMGAILLLMCTDASARTQLVATLSATLALVVIAFIRALLSRRRVA</sequence>
<feature type="transmembrane region" description="Helical" evidence="8">
    <location>
        <begin position="414"/>
        <end position="437"/>
    </location>
</feature>
<evidence type="ECO:0000256" key="1">
    <source>
        <dbReference type="ARBA" id="ARBA00004141"/>
    </source>
</evidence>
<dbReference type="EMBL" id="JBHSPB010000021">
    <property type="protein sequence ID" value="MFC5723917.1"/>
    <property type="molecule type" value="Genomic_DNA"/>
</dbReference>
<feature type="transmembrane region" description="Helical" evidence="8">
    <location>
        <begin position="104"/>
        <end position="125"/>
    </location>
</feature>
<comment type="caution">
    <text evidence="10">The sequence shown here is derived from an EMBL/GenBank/DDBJ whole genome shotgun (WGS) entry which is preliminary data.</text>
</comment>